<dbReference type="Proteomes" id="UP000060016">
    <property type="component" value="Chromosome"/>
</dbReference>
<evidence type="ECO:0000313" key="3">
    <source>
        <dbReference type="Proteomes" id="UP000060016"/>
    </source>
</evidence>
<keyword evidence="1" id="KW-1133">Transmembrane helix</keyword>
<dbReference type="NCBIfam" id="TIGR03931">
    <property type="entry name" value="T7SS_Rv3446c"/>
    <property type="match status" value="1"/>
</dbReference>
<dbReference type="PATRIC" id="fig|156976.3.peg.1566"/>
<evidence type="ECO:0000313" key="2">
    <source>
        <dbReference type="EMBL" id="AKV59079.1"/>
    </source>
</evidence>
<dbReference type="EMBL" id="CP012342">
    <property type="protein sequence ID" value="AKV59079.1"/>
    <property type="molecule type" value="Genomic_DNA"/>
</dbReference>
<dbReference type="AlphaFoldDB" id="A0A0K1RCD8"/>
<name>A0A0K1RCD8_9CORY</name>
<dbReference type="KEGG" id="crie:AK829_07825"/>
<keyword evidence="1" id="KW-0812">Transmembrane</keyword>
<feature type="transmembrane region" description="Helical" evidence="1">
    <location>
        <begin position="131"/>
        <end position="153"/>
    </location>
</feature>
<dbReference type="STRING" id="156976.AK829_07825"/>
<organism evidence="2 3">
    <name type="scientific">Corynebacterium riegelii</name>
    <dbReference type="NCBI Taxonomy" id="156976"/>
    <lineage>
        <taxon>Bacteria</taxon>
        <taxon>Bacillati</taxon>
        <taxon>Actinomycetota</taxon>
        <taxon>Actinomycetes</taxon>
        <taxon>Mycobacteriales</taxon>
        <taxon>Corynebacteriaceae</taxon>
        <taxon>Corynebacterium</taxon>
    </lineage>
</organism>
<dbReference type="InterPro" id="IPR023840">
    <property type="entry name" value="T7SS_Rv3446c"/>
</dbReference>
<proteinExistence type="predicted"/>
<sequence length="324" mass="35529">MNQLMNQLSQQQPKLRITVTDGSTVFTGAANLHRFDAPSEHEIVAYAKNVLGPFPEGAPVHITASAERLARLEAAFADYDVALTLEELVGVGVDVDKQEPKEPFGVEEDWEQNWLVDEPEEPLAERSQWPLYLLGAALAAVVVLVGFGAVWAMRAWNSPPASAQAEPVPATTVVTTSEVTTTEPAQPVEPQTVVLEQDGLRVELPAGFTLAEDEDTWRATGLDPDFRLHMAVEQLYNLPAHTMAEQVLRDIEADPETQLVDTDGHSLTYLEFPGDGSEVLWKTWPHDNYQIFVACHTRTAPTTVQQATCRMAFDSAEFSPPAAG</sequence>
<keyword evidence="1" id="KW-0472">Membrane</keyword>
<evidence type="ECO:0008006" key="4">
    <source>
        <dbReference type="Google" id="ProtNLM"/>
    </source>
</evidence>
<protein>
    <recommendedName>
        <fullName evidence="4">Type VII secretion-associated protein</fullName>
    </recommendedName>
</protein>
<reference evidence="2 3" key="1">
    <citation type="submission" date="2015-08" db="EMBL/GenBank/DDBJ databases">
        <authorList>
            <person name="Babu N.S."/>
            <person name="Beckwith C.J."/>
            <person name="Beseler K.G."/>
            <person name="Brison A."/>
            <person name="Carone J.V."/>
            <person name="Caskin T.P."/>
            <person name="Diamond M."/>
            <person name="Durham M.E."/>
            <person name="Foxe J.M."/>
            <person name="Go M."/>
            <person name="Henderson B.A."/>
            <person name="Jones I.B."/>
            <person name="McGettigan J.A."/>
            <person name="Micheletti S.J."/>
            <person name="Nasrallah M.E."/>
            <person name="Ortiz D."/>
            <person name="Piller C.R."/>
            <person name="Privatt S.R."/>
            <person name="Schneider S.L."/>
            <person name="Sharp S."/>
            <person name="Smith T.C."/>
            <person name="Stanton J.D."/>
            <person name="Ullery H.E."/>
            <person name="Wilson R.J."/>
            <person name="Serrano M.G."/>
            <person name="Buck G."/>
            <person name="Lee V."/>
            <person name="Wang Y."/>
            <person name="Carvalho R."/>
            <person name="Voegtly L."/>
            <person name="Shi R."/>
            <person name="Duckworth R."/>
            <person name="Johnson A."/>
            <person name="Loviza R."/>
            <person name="Walstead R."/>
            <person name="Shah Z."/>
            <person name="Kiflezghi M."/>
            <person name="Wade K."/>
            <person name="Ball S.L."/>
            <person name="Bradley K.W."/>
            <person name="Asai D.J."/>
            <person name="Bowman C.A."/>
            <person name="Russell D.A."/>
            <person name="Pope W.H."/>
            <person name="Jacobs-Sera D."/>
            <person name="Hendrix R.W."/>
            <person name="Hatfull G.F."/>
        </authorList>
    </citation>
    <scope>NUCLEOTIDE SEQUENCE [LARGE SCALE GENOMIC DNA]</scope>
    <source>
        <strain evidence="2 3">PUDD_83A45</strain>
    </source>
</reference>
<accession>A0A0K1RCD8</accession>
<dbReference type="RefSeq" id="WP_052205346.1">
    <property type="nucleotide sequence ID" value="NZ_CP012342.1"/>
</dbReference>
<keyword evidence="3" id="KW-1185">Reference proteome</keyword>
<evidence type="ECO:0000256" key="1">
    <source>
        <dbReference type="SAM" id="Phobius"/>
    </source>
</evidence>
<gene>
    <name evidence="2" type="ORF">AK829_07825</name>
</gene>